<dbReference type="InterPro" id="IPR017870">
    <property type="entry name" value="FeS_cluster_insertion_CS"/>
</dbReference>
<dbReference type="EMBL" id="CP029803">
    <property type="protein sequence ID" value="AWT58892.1"/>
    <property type="molecule type" value="Genomic_DNA"/>
</dbReference>
<gene>
    <name evidence="3" type="primary">iscA</name>
    <name evidence="3" type="ORF">DF168_00064</name>
</gene>
<organism evidence="3 4">
    <name type="scientific">Candidatus Moanibacter tarae</name>
    <dbReference type="NCBI Taxonomy" id="2200854"/>
    <lineage>
        <taxon>Bacteria</taxon>
        <taxon>Pseudomonadati</taxon>
        <taxon>Verrucomicrobiota</taxon>
        <taxon>Opitutia</taxon>
        <taxon>Puniceicoccales</taxon>
        <taxon>Puniceicoccales incertae sedis</taxon>
        <taxon>Candidatus Moanibacter</taxon>
    </lineage>
</organism>
<dbReference type="GO" id="GO:0016226">
    <property type="term" value="P:iron-sulfur cluster assembly"/>
    <property type="evidence" value="ECO:0007669"/>
    <property type="project" value="InterPro"/>
</dbReference>
<dbReference type="NCBIfam" id="TIGR00049">
    <property type="entry name" value="iron-sulfur cluster assembly accessory protein"/>
    <property type="match status" value="1"/>
</dbReference>
<dbReference type="InterPro" id="IPR000361">
    <property type="entry name" value="ATAP_core_dom"/>
</dbReference>
<dbReference type="InterPro" id="IPR050322">
    <property type="entry name" value="Fe-S_cluster_asmbl/transfer"/>
</dbReference>
<comment type="similarity">
    <text evidence="1">Belongs to the HesB/IscA family.</text>
</comment>
<feature type="domain" description="Core" evidence="2">
    <location>
        <begin position="19"/>
        <end position="121"/>
    </location>
</feature>
<accession>A0A2Z4ANC6</accession>
<dbReference type="PANTHER" id="PTHR10072:SF41">
    <property type="entry name" value="IRON-SULFUR CLUSTER ASSEMBLY 1 HOMOLOG, MITOCHONDRIAL"/>
    <property type="match status" value="1"/>
</dbReference>
<evidence type="ECO:0000313" key="4">
    <source>
        <dbReference type="Proteomes" id="UP000247465"/>
    </source>
</evidence>
<sequence>MNDSKASGLPEGVRVGSEMLIQLSELAGDKINELAILEDKADLLRVAITGGGCNGLSYRLRFEREPKRGDIYVESSGARLLVDSKSALYLKGTELDYSAEMVGGGFKFTNPNAKSSCSCGESFSV</sequence>
<dbReference type="InterPro" id="IPR035903">
    <property type="entry name" value="HesB-like_dom_sf"/>
</dbReference>
<dbReference type="Gene3D" id="2.60.300.12">
    <property type="entry name" value="HesB-like domain"/>
    <property type="match status" value="1"/>
</dbReference>
<reference evidence="3 4" key="1">
    <citation type="submission" date="2018-06" db="EMBL/GenBank/DDBJ databases">
        <title>Draft Genome Sequence of a Novel Marine Bacterium Related to the Verrucomicrobia.</title>
        <authorList>
            <person name="Vosseberg J."/>
            <person name="Martijn J."/>
            <person name="Ettema T.J.G."/>
        </authorList>
    </citation>
    <scope>NUCLEOTIDE SEQUENCE [LARGE SCALE GENOMIC DNA]</scope>
    <source>
        <strain evidence="3">TARA_B100001123</strain>
    </source>
</reference>
<protein>
    <submittedName>
        <fullName evidence="3">Iron-binding protein IscA</fullName>
    </submittedName>
</protein>
<name>A0A2Z4ANC6_9BACT</name>
<dbReference type="InterPro" id="IPR016092">
    <property type="entry name" value="ATAP"/>
</dbReference>
<evidence type="ECO:0000256" key="1">
    <source>
        <dbReference type="ARBA" id="ARBA00006718"/>
    </source>
</evidence>
<evidence type="ECO:0000259" key="2">
    <source>
        <dbReference type="Pfam" id="PF01521"/>
    </source>
</evidence>
<proteinExistence type="inferred from homology"/>
<dbReference type="AlphaFoldDB" id="A0A2Z4ANC6"/>
<evidence type="ECO:0000313" key="3">
    <source>
        <dbReference type="EMBL" id="AWT58892.1"/>
    </source>
</evidence>
<dbReference type="KEGG" id="mtar:DF168_00064"/>
<dbReference type="Pfam" id="PF01521">
    <property type="entry name" value="Fe-S_biosyn"/>
    <property type="match status" value="1"/>
</dbReference>
<dbReference type="GO" id="GO:0005737">
    <property type="term" value="C:cytoplasm"/>
    <property type="evidence" value="ECO:0007669"/>
    <property type="project" value="TreeGrafter"/>
</dbReference>
<dbReference type="GO" id="GO:0051537">
    <property type="term" value="F:2 iron, 2 sulfur cluster binding"/>
    <property type="evidence" value="ECO:0007669"/>
    <property type="project" value="TreeGrafter"/>
</dbReference>
<dbReference type="SUPFAM" id="SSF89360">
    <property type="entry name" value="HesB-like domain"/>
    <property type="match status" value="1"/>
</dbReference>
<dbReference type="PROSITE" id="PS01152">
    <property type="entry name" value="HESB"/>
    <property type="match status" value="1"/>
</dbReference>
<dbReference type="Proteomes" id="UP000247465">
    <property type="component" value="Chromosome"/>
</dbReference>
<dbReference type="PANTHER" id="PTHR10072">
    <property type="entry name" value="IRON-SULFUR CLUSTER ASSEMBLY PROTEIN"/>
    <property type="match status" value="1"/>
</dbReference>